<organism evidence="3 4">
    <name type="scientific">Podospora fimiseda</name>
    <dbReference type="NCBI Taxonomy" id="252190"/>
    <lineage>
        <taxon>Eukaryota</taxon>
        <taxon>Fungi</taxon>
        <taxon>Dikarya</taxon>
        <taxon>Ascomycota</taxon>
        <taxon>Pezizomycotina</taxon>
        <taxon>Sordariomycetes</taxon>
        <taxon>Sordariomycetidae</taxon>
        <taxon>Sordariales</taxon>
        <taxon>Podosporaceae</taxon>
        <taxon>Podospora</taxon>
    </lineage>
</organism>
<name>A0AAN7BY65_9PEZI</name>
<comment type="caution">
    <text evidence="3">The sequence shown here is derived from an EMBL/GenBank/DDBJ whole genome shotgun (WGS) entry which is preliminary data.</text>
</comment>
<gene>
    <name evidence="3" type="ORF">QBC38DRAFT_451036</name>
</gene>
<dbReference type="InterPro" id="IPR042098">
    <property type="entry name" value="TauD-like_sf"/>
</dbReference>
<dbReference type="Proteomes" id="UP001301958">
    <property type="component" value="Unassembled WGS sequence"/>
</dbReference>
<proteinExistence type="predicted"/>
<dbReference type="Pfam" id="PF02668">
    <property type="entry name" value="TauD"/>
    <property type="match status" value="1"/>
</dbReference>
<dbReference type="GO" id="GO:0016491">
    <property type="term" value="F:oxidoreductase activity"/>
    <property type="evidence" value="ECO:0007669"/>
    <property type="project" value="UniProtKB-KW"/>
</dbReference>
<keyword evidence="4" id="KW-1185">Reference proteome</keyword>
<keyword evidence="1" id="KW-0560">Oxidoreductase</keyword>
<dbReference type="InterPro" id="IPR003819">
    <property type="entry name" value="TauD/TfdA-like"/>
</dbReference>
<dbReference type="Gene3D" id="3.60.130.10">
    <property type="entry name" value="Clavaminate synthase-like"/>
    <property type="match status" value="1"/>
</dbReference>
<evidence type="ECO:0000313" key="3">
    <source>
        <dbReference type="EMBL" id="KAK4231804.1"/>
    </source>
</evidence>
<evidence type="ECO:0000313" key="4">
    <source>
        <dbReference type="Proteomes" id="UP001301958"/>
    </source>
</evidence>
<dbReference type="EMBL" id="MU865291">
    <property type="protein sequence ID" value="KAK4231804.1"/>
    <property type="molecule type" value="Genomic_DNA"/>
</dbReference>
<feature type="domain" description="TauD/TfdA-like" evidence="2">
    <location>
        <begin position="82"/>
        <end position="330"/>
    </location>
</feature>
<dbReference type="PANTHER" id="PTHR10696">
    <property type="entry name" value="GAMMA-BUTYROBETAINE HYDROXYLASE-RELATED"/>
    <property type="match status" value="1"/>
</dbReference>
<dbReference type="InterPro" id="IPR050411">
    <property type="entry name" value="AlphaKG_dependent_hydroxylases"/>
</dbReference>
<dbReference type="SUPFAM" id="SSF51197">
    <property type="entry name" value="Clavaminate synthase-like"/>
    <property type="match status" value="1"/>
</dbReference>
<sequence>MSVLLAEPTLASPMASGLSSAGLDAPRLPEGFPAQLQSQLAWTGSSMSEASNFILKLSDAEIAEINAALEFFKTLGDDGDAIKPSNFPLPTLGLKLADLSRDIHEGQGVAVIRGLNPASFPVEDLTMIYLGVSSYIAEQRGRQDKRGNMLGFHIVADNSTKQAAEHHRHSTKEITFHNEEAGDVVGWLTRSTAAAGGKCIVASAYTIYNFLAATRPDLIRTLARSDWPFALPKFHCRPVIFHEDGKLIMNFGRAALLGNDAHPRPSHLPTLTSQQKEALDAIESIAKATQLEIQTQAGDMHFINNLVVLHRREGFVNGEASSEKRHLVRMRLRSTEHGWSIPSALEQEWNKAFGEKGGKHWHLEPMPASFFPLARQPN</sequence>
<dbReference type="AlphaFoldDB" id="A0AAN7BY65"/>
<reference evidence="3" key="1">
    <citation type="journal article" date="2023" name="Mol. Phylogenet. Evol.">
        <title>Genome-scale phylogeny and comparative genomics of the fungal order Sordariales.</title>
        <authorList>
            <person name="Hensen N."/>
            <person name="Bonometti L."/>
            <person name="Westerberg I."/>
            <person name="Brannstrom I.O."/>
            <person name="Guillou S."/>
            <person name="Cros-Aarteil S."/>
            <person name="Calhoun S."/>
            <person name="Haridas S."/>
            <person name="Kuo A."/>
            <person name="Mondo S."/>
            <person name="Pangilinan J."/>
            <person name="Riley R."/>
            <person name="LaButti K."/>
            <person name="Andreopoulos B."/>
            <person name="Lipzen A."/>
            <person name="Chen C."/>
            <person name="Yan M."/>
            <person name="Daum C."/>
            <person name="Ng V."/>
            <person name="Clum A."/>
            <person name="Steindorff A."/>
            <person name="Ohm R.A."/>
            <person name="Martin F."/>
            <person name="Silar P."/>
            <person name="Natvig D.O."/>
            <person name="Lalanne C."/>
            <person name="Gautier V."/>
            <person name="Ament-Velasquez S.L."/>
            <person name="Kruys A."/>
            <person name="Hutchinson M.I."/>
            <person name="Powell A.J."/>
            <person name="Barry K."/>
            <person name="Miller A.N."/>
            <person name="Grigoriev I.V."/>
            <person name="Debuchy R."/>
            <person name="Gladieux P."/>
            <person name="Hiltunen Thoren M."/>
            <person name="Johannesson H."/>
        </authorList>
    </citation>
    <scope>NUCLEOTIDE SEQUENCE</scope>
    <source>
        <strain evidence="3">CBS 990.96</strain>
    </source>
</reference>
<accession>A0AAN7BY65</accession>
<evidence type="ECO:0000259" key="2">
    <source>
        <dbReference type="Pfam" id="PF02668"/>
    </source>
</evidence>
<dbReference type="PANTHER" id="PTHR10696:SF49">
    <property type="entry name" value="TAUD_TFDA-LIKE DOMAIN-CONTAINING PROTEIN"/>
    <property type="match status" value="1"/>
</dbReference>
<reference evidence="3" key="2">
    <citation type="submission" date="2023-05" db="EMBL/GenBank/DDBJ databases">
        <authorList>
            <consortium name="Lawrence Berkeley National Laboratory"/>
            <person name="Steindorff A."/>
            <person name="Hensen N."/>
            <person name="Bonometti L."/>
            <person name="Westerberg I."/>
            <person name="Brannstrom I.O."/>
            <person name="Guillou S."/>
            <person name="Cros-Aarteil S."/>
            <person name="Calhoun S."/>
            <person name="Haridas S."/>
            <person name="Kuo A."/>
            <person name="Mondo S."/>
            <person name="Pangilinan J."/>
            <person name="Riley R."/>
            <person name="Labutti K."/>
            <person name="Andreopoulos B."/>
            <person name="Lipzen A."/>
            <person name="Chen C."/>
            <person name="Yanf M."/>
            <person name="Daum C."/>
            <person name="Ng V."/>
            <person name="Clum A."/>
            <person name="Ohm R."/>
            <person name="Martin F."/>
            <person name="Silar P."/>
            <person name="Natvig D."/>
            <person name="Lalanne C."/>
            <person name="Gautier V."/>
            <person name="Ament-Velasquez S.L."/>
            <person name="Kruys A."/>
            <person name="Hutchinson M.I."/>
            <person name="Powell A.J."/>
            <person name="Barry K."/>
            <person name="Miller A.N."/>
            <person name="Grigoriev I.V."/>
            <person name="Debuchy R."/>
            <person name="Gladieux P."/>
            <person name="Thoren M.H."/>
            <person name="Johannesson H."/>
        </authorList>
    </citation>
    <scope>NUCLEOTIDE SEQUENCE</scope>
    <source>
        <strain evidence="3">CBS 990.96</strain>
    </source>
</reference>
<evidence type="ECO:0000256" key="1">
    <source>
        <dbReference type="ARBA" id="ARBA00023002"/>
    </source>
</evidence>
<protein>
    <recommendedName>
        <fullName evidence="2">TauD/TfdA-like domain-containing protein</fullName>
    </recommendedName>
</protein>